<dbReference type="GO" id="GO:0003677">
    <property type="term" value="F:DNA binding"/>
    <property type="evidence" value="ECO:0007669"/>
    <property type="project" value="UniProtKB-KW"/>
</dbReference>
<keyword evidence="4" id="KW-0238">DNA-binding</keyword>
<dbReference type="AlphaFoldDB" id="A0A1U7NDK7"/>
<dbReference type="GO" id="GO:0032196">
    <property type="term" value="P:transposition"/>
    <property type="evidence" value="ECO:0007669"/>
    <property type="project" value="UniProtKB-KW"/>
</dbReference>
<evidence type="ECO:0000256" key="4">
    <source>
        <dbReference type="ARBA" id="ARBA00023125"/>
    </source>
</evidence>
<dbReference type="GO" id="GO:0006310">
    <property type="term" value="P:DNA recombination"/>
    <property type="evidence" value="ECO:0007669"/>
    <property type="project" value="UniProtKB-KW"/>
</dbReference>
<dbReference type="PANTHER" id="PTHR30405:SF25">
    <property type="entry name" value="RNA-GUIDED DNA ENDONUCLEASE INSQ-RELATED"/>
    <property type="match status" value="1"/>
</dbReference>
<dbReference type="Pfam" id="PF01385">
    <property type="entry name" value="OrfB_IS605"/>
    <property type="match status" value="1"/>
</dbReference>
<evidence type="ECO:0000259" key="6">
    <source>
        <dbReference type="Pfam" id="PF01385"/>
    </source>
</evidence>
<feature type="domain" description="Cas12f1-like TNB" evidence="7">
    <location>
        <begin position="212"/>
        <end position="279"/>
    </location>
</feature>
<dbReference type="GeneID" id="82203647"/>
<comment type="similarity">
    <text evidence="2">In the N-terminal section; belongs to the transposase 2 family.</text>
</comment>
<protein>
    <submittedName>
        <fullName evidence="8">Transposase</fullName>
    </submittedName>
</protein>
<gene>
    <name evidence="8" type="ORF">BO222_10860</name>
</gene>
<evidence type="ECO:0000256" key="3">
    <source>
        <dbReference type="ARBA" id="ARBA00022578"/>
    </source>
</evidence>
<dbReference type="Proteomes" id="UP000186341">
    <property type="component" value="Unassembled WGS sequence"/>
</dbReference>
<evidence type="ECO:0000259" key="7">
    <source>
        <dbReference type="Pfam" id="PF07282"/>
    </source>
</evidence>
<keyword evidence="3" id="KW-0815">Transposition</keyword>
<dbReference type="OrthoDB" id="1551477at2"/>
<reference evidence="8 9" key="1">
    <citation type="submission" date="2016-11" db="EMBL/GenBank/DDBJ databases">
        <title>Description of two novel members of the family Erysipelotrichaceae: Ileibacterium lipovorans gen. nov., sp. nov. and Dubosiella newyorkensis, gen. nov., sp. nov.</title>
        <authorList>
            <person name="Cox L.M."/>
            <person name="Sohn J."/>
            <person name="Tyrrell K.L."/>
            <person name="Citron D.M."/>
            <person name="Lawson P.A."/>
            <person name="Patel N.B."/>
            <person name="Iizumi T."/>
            <person name="Perez-Perez G.I."/>
            <person name="Goldstein E.J."/>
            <person name="Blaser M.J."/>
        </authorList>
    </citation>
    <scope>NUCLEOTIDE SEQUENCE [LARGE SCALE GENOMIC DNA]</scope>
    <source>
        <strain evidence="8 9">NYU-BL-A3</strain>
    </source>
</reference>
<evidence type="ECO:0000256" key="2">
    <source>
        <dbReference type="ARBA" id="ARBA00011044"/>
    </source>
</evidence>
<sequence length="292" mass="33820">SFYVNYESLKKTDDGFRGEKIGCVQTAHPLPDLPEGQAHYSNPRVSYDGKHWYLSVGIEVPEEKAELTSTVLGIDLGIKVLAYLSDGSFYENINKSQWVRKLQRRLLREQRRLSRKEQANIDHYEDVIGKDGKTLRKPVYKRPLQECRNYQKQKRIVASVHKKLKDLRTDYVHKVTRDIIDTLPKAIVMEDLKVANMMKNHTLAKAVSEQMWSEFRRQIEYKARMKGIEVVFADLFFPSSKTCSNCGNINRDLQLKDRIYVCPVCGHVIDRDLNASLNLADCYINQHDLVQG</sequence>
<dbReference type="NCBIfam" id="TIGR01766">
    <property type="entry name" value="IS200/IS605 family accessory protein TnpB-like domain"/>
    <property type="match status" value="1"/>
</dbReference>
<comment type="caution">
    <text evidence="8">The sequence shown here is derived from an EMBL/GenBank/DDBJ whole genome shotgun (WGS) entry which is preliminary data.</text>
</comment>
<dbReference type="PANTHER" id="PTHR30405">
    <property type="entry name" value="TRANSPOSASE"/>
    <property type="match status" value="1"/>
</dbReference>
<dbReference type="InterPro" id="IPR001959">
    <property type="entry name" value="Transposase"/>
</dbReference>
<comment type="similarity">
    <text evidence="1">In the C-terminal section; belongs to the transposase 35 family.</text>
</comment>
<evidence type="ECO:0000313" key="9">
    <source>
        <dbReference type="Proteomes" id="UP000186341"/>
    </source>
</evidence>
<dbReference type="EMBL" id="MPJW01000209">
    <property type="protein sequence ID" value="OLU37329.1"/>
    <property type="molecule type" value="Genomic_DNA"/>
</dbReference>
<keyword evidence="9" id="KW-1185">Reference proteome</keyword>
<proteinExistence type="inferred from homology"/>
<dbReference type="RefSeq" id="WP_075820830.1">
    <property type="nucleotide sequence ID" value="NZ_MPJW01000209.1"/>
</dbReference>
<evidence type="ECO:0000256" key="1">
    <source>
        <dbReference type="ARBA" id="ARBA00008761"/>
    </source>
</evidence>
<accession>A0A1U7NDK7</accession>
<dbReference type="NCBIfam" id="NF040570">
    <property type="entry name" value="guided_TnpB"/>
    <property type="match status" value="1"/>
</dbReference>
<organism evidence="8 9">
    <name type="scientific">Ileibacterium valens</name>
    <dbReference type="NCBI Taxonomy" id="1862668"/>
    <lineage>
        <taxon>Bacteria</taxon>
        <taxon>Bacillati</taxon>
        <taxon>Bacillota</taxon>
        <taxon>Erysipelotrichia</taxon>
        <taxon>Erysipelotrichales</taxon>
        <taxon>Erysipelotrichaceae</taxon>
        <taxon>Ileibacterium</taxon>
    </lineage>
</organism>
<feature type="non-terminal residue" evidence="8">
    <location>
        <position position="1"/>
    </location>
</feature>
<dbReference type="Pfam" id="PF07282">
    <property type="entry name" value="Cas12f1-like_TNB"/>
    <property type="match status" value="1"/>
</dbReference>
<name>A0A1U7NDK7_9FIRM</name>
<evidence type="ECO:0000313" key="8">
    <source>
        <dbReference type="EMBL" id="OLU37329.1"/>
    </source>
</evidence>
<dbReference type="InterPro" id="IPR051399">
    <property type="entry name" value="RNA-guided_DNA_endo/Transpos"/>
</dbReference>
<feature type="domain" description="Probable transposase IS891/IS1136/IS1341" evidence="6">
    <location>
        <begin position="58"/>
        <end position="200"/>
    </location>
</feature>
<evidence type="ECO:0000256" key="5">
    <source>
        <dbReference type="ARBA" id="ARBA00023172"/>
    </source>
</evidence>
<dbReference type="InterPro" id="IPR010095">
    <property type="entry name" value="Cas12f1-like_TNB"/>
</dbReference>
<keyword evidence="5" id="KW-0233">DNA recombination</keyword>